<dbReference type="Proteomes" id="UP000216998">
    <property type="component" value="Unassembled WGS sequence"/>
</dbReference>
<evidence type="ECO:0000259" key="2">
    <source>
        <dbReference type="Pfam" id="PF00534"/>
    </source>
</evidence>
<dbReference type="PANTHER" id="PTHR46401">
    <property type="entry name" value="GLYCOSYLTRANSFERASE WBBK-RELATED"/>
    <property type="match status" value="1"/>
</dbReference>
<dbReference type="Pfam" id="PF12000">
    <property type="entry name" value="Glyco_trans_4_3"/>
    <property type="match status" value="1"/>
</dbReference>
<dbReference type="PANTHER" id="PTHR46401:SF2">
    <property type="entry name" value="GLYCOSYLTRANSFERASE WBBK-RELATED"/>
    <property type="match status" value="1"/>
</dbReference>
<dbReference type="EMBL" id="NOXU01000032">
    <property type="protein sequence ID" value="OYQ31816.1"/>
    <property type="molecule type" value="Genomic_DNA"/>
</dbReference>
<feature type="domain" description="Glycosyl transferase family 4" evidence="3">
    <location>
        <begin position="1"/>
        <end position="33"/>
    </location>
</feature>
<accession>A0A255YRG3</accession>
<keyword evidence="5" id="KW-1185">Reference proteome</keyword>
<dbReference type="AlphaFoldDB" id="A0A255YRG3"/>
<dbReference type="InterPro" id="IPR022623">
    <property type="entry name" value="Glyco_trans_4"/>
</dbReference>
<dbReference type="GO" id="GO:0009103">
    <property type="term" value="P:lipopolysaccharide biosynthetic process"/>
    <property type="evidence" value="ECO:0007669"/>
    <property type="project" value="TreeGrafter"/>
</dbReference>
<reference evidence="4 5" key="1">
    <citation type="submission" date="2017-07" db="EMBL/GenBank/DDBJ databases">
        <title>Niveispirillum cyanobacteriorum sp. nov., isolated from cyanobacterial aggregates in a eutrophic lake.</title>
        <authorList>
            <person name="Cai H."/>
        </authorList>
    </citation>
    <scope>NUCLEOTIDE SEQUENCE [LARGE SCALE GENOMIC DNA]</scope>
    <source>
        <strain evidence="5">TH1-14</strain>
    </source>
</reference>
<dbReference type="GO" id="GO:0016757">
    <property type="term" value="F:glycosyltransferase activity"/>
    <property type="evidence" value="ECO:0007669"/>
    <property type="project" value="InterPro"/>
</dbReference>
<protein>
    <recommendedName>
        <fullName evidence="6">Glycosyl transferase family 1 domain-containing protein</fullName>
    </recommendedName>
</protein>
<evidence type="ECO:0000259" key="3">
    <source>
        <dbReference type="Pfam" id="PF12000"/>
    </source>
</evidence>
<evidence type="ECO:0000313" key="4">
    <source>
        <dbReference type="EMBL" id="OYQ31816.1"/>
    </source>
</evidence>
<comment type="caution">
    <text evidence="4">The sequence shown here is derived from an EMBL/GenBank/DDBJ whole genome shotgun (WGS) entry which is preliminary data.</text>
</comment>
<dbReference type="SUPFAM" id="SSF53756">
    <property type="entry name" value="UDP-Glycosyltransferase/glycogen phosphorylase"/>
    <property type="match status" value="1"/>
</dbReference>
<gene>
    <name evidence="4" type="ORF">CHU95_20625</name>
</gene>
<dbReference type="Gene3D" id="3.40.50.2000">
    <property type="entry name" value="Glycogen Phosphorylase B"/>
    <property type="match status" value="1"/>
</dbReference>
<dbReference type="InterPro" id="IPR001296">
    <property type="entry name" value="Glyco_trans_1"/>
</dbReference>
<organism evidence="4 5">
    <name type="scientific">Niveispirillum lacus</name>
    <dbReference type="NCBI Taxonomy" id="1981099"/>
    <lineage>
        <taxon>Bacteria</taxon>
        <taxon>Pseudomonadati</taxon>
        <taxon>Pseudomonadota</taxon>
        <taxon>Alphaproteobacteria</taxon>
        <taxon>Rhodospirillales</taxon>
        <taxon>Azospirillaceae</taxon>
        <taxon>Niveispirillum</taxon>
    </lineage>
</organism>
<evidence type="ECO:0008006" key="6">
    <source>
        <dbReference type="Google" id="ProtNLM"/>
    </source>
</evidence>
<evidence type="ECO:0000256" key="1">
    <source>
        <dbReference type="ARBA" id="ARBA00022679"/>
    </source>
</evidence>
<sequence>MDRGVSPTRWQRNLHPSPFRERLTQIHEGIDTAFASPGSPEAVTLSDGRSLSADQEIVTYVARDLEPYRGFHIMMRAAVPLLRSRPATQLVIAGGDGCSYGPPPDGGGNWRERLLAELGADLPLDRVHFLGSVPHADFINLMRLSRAHLYLTYPFVLSWSMLEAMSCGVVLVASDTRPVTEVVEHGVNGLLVPFHDPAAVASGLVAALDMPMAQRLRLGNAARRTVVERYDLETIGLPGWLEMLHQEFGLPRPR</sequence>
<name>A0A255YRG3_9PROT</name>
<proteinExistence type="predicted"/>
<feature type="domain" description="Glycosyl transferase family 1" evidence="2">
    <location>
        <begin position="53"/>
        <end position="224"/>
    </location>
</feature>
<keyword evidence="1" id="KW-0808">Transferase</keyword>
<evidence type="ECO:0000313" key="5">
    <source>
        <dbReference type="Proteomes" id="UP000216998"/>
    </source>
</evidence>
<dbReference type="Pfam" id="PF00534">
    <property type="entry name" value="Glycos_transf_1"/>
    <property type="match status" value="1"/>
</dbReference>